<proteinExistence type="predicted"/>
<sequence>KEYICFEYNGRFSFEESLKDEQNGAKTEYQDNIVEFFWVCL</sequence>
<reference evidence="1" key="1">
    <citation type="submission" date="2021-06" db="EMBL/GenBank/DDBJ databases">
        <authorList>
            <person name="Kallberg Y."/>
            <person name="Tangrot J."/>
            <person name="Rosling A."/>
        </authorList>
    </citation>
    <scope>NUCLEOTIDE SEQUENCE</scope>
    <source>
        <strain evidence="1">IL203A</strain>
    </source>
</reference>
<evidence type="ECO:0000313" key="2">
    <source>
        <dbReference type="Proteomes" id="UP000789702"/>
    </source>
</evidence>
<organism evidence="1 2">
    <name type="scientific">Dentiscutata heterogama</name>
    <dbReference type="NCBI Taxonomy" id="1316150"/>
    <lineage>
        <taxon>Eukaryota</taxon>
        <taxon>Fungi</taxon>
        <taxon>Fungi incertae sedis</taxon>
        <taxon>Mucoromycota</taxon>
        <taxon>Glomeromycotina</taxon>
        <taxon>Glomeromycetes</taxon>
        <taxon>Diversisporales</taxon>
        <taxon>Gigasporaceae</taxon>
        <taxon>Dentiscutata</taxon>
    </lineage>
</organism>
<evidence type="ECO:0000313" key="1">
    <source>
        <dbReference type="EMBL" id="CAG8636267.1"/>
    </source>
</evidence>
<dbReference type="Proteomes" id="UP000789702">
    <property type="component" value="Unassembled WGS sequence"/>
</dbReference>
<keyword evidence="2" id="KW-1185">Reference proteome</keyword>
<name>A0ACA9N708_9GLOM</name>
<feature type="non-terminal residue" evidence="1">
    <location>
        <position position="1"/>
    </location>
</feature>
<accession>A0ACA9N708</accession>
<gene>
    <name evidence="1" type="ORF">DHETER_LOCUS8619</name>
</gene>
<protein>
    <submittedName>
        <fullName evidence="1">3081_t:CDS:1</fullName>
    </submittedName>
</protein>
<dbReference type="EMBL" id="CAJVPU010013943">
    <property type="protein sequence ID" value="CAG8636267.1"/>
    <property type="molecule type" value="Genomic_DNA"/>
</dbReference>
<comment type="caution">
    <text evidence="1">The sequence shown here is derived from an EMBL/GenBank/DDBJ whole genome shotgun (WGS) entry which is preliminary data.</text>
</comment>